<name>A0A652KHI7_9ACTN</name>
<feature type="region of interest" description="Disordered" evidence="1">
    <location>
        <begin position="1"/>
        <end position="32"/>
    </location>
</feature>
<evidence type="ECO:0000313" key="2">
    <source>
        <dbReference type="EMBL" id="TXS23185.1"/>
    </source>
</evidence>
<evidence type="ECO:0000256" key="1">
    <source>
        <dbReference type="SAM" id="MobiDB-lite"/>
    </source>
</evidence>
<comment type="caution">
    <text evidence="2">The sequence shown here is derived from an EMBL/GenBank/DDBJ whole genome shotgun (WGS) entry which is preliminary data.</text>
</comment>
<organism evidence="2">
    <name type="scientific">Streptomyces sp. gb1(2016)</name>
    <dbReference type="NCBI Taxonomy" id="1828321"/>
    <lineage>
        <taxon>Bacteria</taxon>
        <taxon>Bacillati</taxon>
        <taxon>Actinomycetota</taxon>
        <taxon>Actinomycetes</taxon>
        <taxon>Kitasatosporales</taxon>
        <taxon>Streptomycetaceae</taxon>
        <taxon>Streptomyces</taxon>
    </lineage>
</organism>
<feature type="compositionally biased region" description="Basic and acidic residues" evidence="1">
    <location>
        <begin position="1"/>
        <end position="13"/>
    </location>
</feature>
<dbReference type="AlphaFoldDB" id="A0A652KHI7"/>
<dbReference type="EMBL" id="RDBM01000037">
    <property type="protein sequence ID" value="TXS23185.1"/>
    <property type="molecule type" value="Genomic_DNA"/>
</dbReference>
<reference evidence="2" key="1">
    <citation type="submission" date="2018-10" db="EMBL/GenBank/DDBJ databases">
        <authorList>
            <person name="Hariharan J."/>
            <person name="Choudoir M.J."/>
            <person name="Diebold P."/>
            <person name="Panke-Buisse K."/>
            <person name="Campbell A.N."/>
            <person name="Buckley D.H."/>
        </authorList>
    </citation>
    <scope>NUCLEOTIDE SEQUENCE</scope>
    <source>
        <strain evidence="2">Gb1</strain>
    </source>
</reference>
<gene>
    <name evidence="2" type="ORF">EAO74_21255</name>
</gene>
<sequence>MAARTDHEERTDEPAAPVRRRSRHPVATAEGLARGVLGGAAYEAAHTEGGGLSQKEATALAETYTD</sequence>
<dbReference type="RefSeq" id="WP_147984512.1">
    <property type="nucleotide sequence ID" value="NZ_RDBM01000037.1"/>
</dbReference>
<accession>A0A652KHI7</accession>
<protein>
    <submittedName>
        <fullName evidence="2">Uncharacterized protein</fullName>
    </submittedName>
</protein>
<proteinExistence type="predicted"/>
<feature type="region of interest" description="Disordered" evidence="1">
    <location>
        <begin position="46"/>
        <end position="66"/>
    </location>
</feature>